<feature type="non-terminal residue" evidence="3">
    <location>
        <position position="1"/>
    </location>
</feature>
<reference evidence="3" key="1">
    <citation type="submission" date="2021-02" db="EMBL/GenBank/DDBJ databases">
        <authorList>
            <person name="Nowell W R."/>
        </authorList>
    </citation>
    <scope>NUCLEOTIDE SEQUENCE</scope>
</reference>
<feature type="region of interest" description="Disordered" evidence="1">
    <location>
        <begin position="39"/>
        <end position="59"/>
    </location>
</feature>
<evidence type="ECO:0000313" key="4">
    <source>
        <dbReference type="Proteomes" id="UP000663848"/>
    </source>
</evidence>
<feature type="non-terminal residue" evidence="3">
    <location>
        <position position="59"/>
    </location>
</feature>
<proteinExistence type="predicted"/>
<dbReference type="Pfam" id="PF25526">
    <property type="entry name" value="LIP-1"/>
    <property type="match status" value="1"/>
</dbReference>
<evidence type="ECO:0000256" key="1">
    <source>
        <dbReference type="SAM" id="MobiDB-lite"/>
    </source>
</evidence>
<feature type="compositionally biased region" description="Basic and acidic residues" evidence="1">
    <location>
        <begin position="39"/>
        <end position="50"/>
    </location>
</feature>
<gene>
    <name evidence="3" type="ORF">QYT958_LOCUS46528</name>
</gene>
<feature type="domain" description="Liprin-alpha CC2" evidence="2">
    <location>
        <begin position="13"/>
        <end position="59"/>
    </location>
</feature>
<dbReference type="InterPro" id="IPR057892">
    <property type="entry name" value="LIP-1_CC2"/>
</dbReference>
<protein>
    <recommendedName>
        <fullName evidence="2">Liprin-alpha CC2 domain-containing protein</fullName>
    </recommendedName>
</protein>
<sequence length="59" mass="6826">NNLNGSSMQMYSNSANTDDKLHQLQSEFDDLKMELTRARQREKVTDEHNTRLSATVDKL</sequence>
<dbReference type="EMBL" id="CAJOBR010083115">
    <property type="protein sequence ID" value="CAF5127737.1"/>
    <property type="molecule type" value="Genomic_DNA"/>
</dbReference>
<evidence type="ECO:0000313" key="3">
    <source>
        <dbReference type="EMBL" id="CAF5127737.1"/>
    </source>
</evidence>
<name>A0A822FPH7_9BILA</name>
<accession>A0A822FPH7</accession>
<dbReference type="AlphaFoldDB" id="A0A822FPH7"/>
<comment type="caution">
    <text evidence="3">The sequence shown here is derived from an EMBL/GenBank/DDBJ whole genome shotgun (WGS) entry which is preliminary data.</text>
</comment>
<evidence type="ECO:0000259" key="2">
    <source>
        <dbReference type="Pfam" id="PF25526"/>
    </source>
</evidence>
<dbReference type="Proteomes" id="UP000663848">
    <property type="component" value="Unassembled WGS sequence"/>
</dbReference>
<organism evidence="3 4">
    <name type="scientific">Rotaria socialis</name>
    <dbReference type="NCBI Taxonomy" id="392032"/>
    <lineage>
        <taxon>Eukaryota</taxon>
        <taxon>Metazoa</taxon>
        <taxon>Spiralia</taxon>
        <taxon>Gnathifera</taxon>
        <taxon>Rotifera</taxon>
        <taxon>Eurotatoria</taxon>
        <taxon>Bdelloidea</taxon>
        <taxon>Philodinida</taxon>
        <taxon>Philodinidae</taxon>
        <taxon>Rotaria</taxon>
    </lineage>
</organism>